<dbReference type="Proteomes" id="UP000771797">
    <property type="component" value="Unassembled WGS sequence"/>
</dbReference>
<dbReference type="InterPro" id="IPR029016">
    <property type="entry name" value="GAF-like_dom_sf"/>
</dbReference>
<dbReference type="InterPro" id="IPR036388">
    <property type="entry name" value="WH-like_DNA-bd_sf"/>
</dbReference>
<evidence type="ECO:0000256" key="1">
    <source>
        <dbReference type="ARBA" id="ARBA00022491"/>
    </source>
</evidence>
<dbReference type="EMBL" id="AQPF01000008">
    <property type="protein sequence ID" value="KAF0806498.1"/>
    <property type="molecule type" value="Genomic_DNA"/>
</dbReference>
<evidence type="ECO:0000259" key="7">
    <source>
        <dbReference type="Pfam" id="PF03444"/>
    </source>
</evidence>
<dbReference type="PIRSF" id="PIRSF005485">
    <property type="entry name" value="HrcA"/>
    <property type="match status" value="1"/>
</dbReference>
<evidence type="ECO:0000256" key="5">
    <source>
        <dbReference type="HAMAP-Rule" id="MF_00081"/>
    </source>
</evidence>
<comment type="caution">
    <text evidence="8">The sequence shown here is derived from an EMBL/GenBank/DDBJ whole genome shotgun (WGS) entry which is preliminary data.</text>
</comment>
<dbReference type="InterPro" id="IPR036390">
    <property type="entry name" value="WH_DNA-bd_sf"/>
</dbReference>
<gene>
    <name evidence="5" type="primary">hrcA</name>
    <name evidence="8" type="ORF">A6D6_01496</name>
</gene>
<evidence type="ECO:0000313" key="9">
    <source>
        <dbReference type="Proteomes" id="UP000771797"/>
    </source>
</evidence>
<feature type="domain" description="Heat-inducible transcription repressor HrcA C-terminal" evidence="6">
    <location>
        <begin position="109"/>
        <end position="330"/>
    </location>
</feature>
<feature type="domain" description="Winged helix-turn-helix transcription repressor HrcA DNA-binding" evidence="7">
    <location>
        <begin position="3"/>
        <end position="73"/>
    </location>
</feature>
<keyword evidence="4 5" id="KW-0804">Transcription</keyword>
<keyword evidence="2 5" id="KW-0805">Transcription regulation</keyword>
<evidence type="ECO:0000256" key="4">
    <source>
        <dbReference type="ARBA" id="ARBA00023163"/>
    </source>
</evidence>
<dbReference type="InterPro" id="IPR023120">
    <property type="entry name" value="WHTH_transcript_rep_HrcA_IDD"/>
</dbReference>
<evidence type="ECO:0000256" key="2">
    <source>
        <dbReference type="ARBA" id="ARBA00023015"/>
    </source>
</evidence>
<dbReference type="RefSeq" id="WP_159660365.1">
    <property type="nucleotide sequence ID" value="NZ_AQPF01000008.1"/>
</dbReference>
<organism evidence="8 9">
    <name type="scientific">Alcanivorax xiamenensis</name>
    <dbReference type="NCBI Taxonomy" id="1177156"/>
    <lineage>
        <taxon>Bacteria</taxon>
        <taxon>Pseudomonadati</taxon>
        <taxon>Pseudomonadota</taxon>
        <taxon>Gammaproteobacteria</taxon>
        <taxon>Oceanospirillales</taxon>
        <taxon>Alcanivoracaceae</taxon>
        <taxon>Alcanivorax</taxon>
    </lineage>
</organism>
<dbReference type="InterPro" id="IPR002571">
    <property type="entry name" value="HrcA"/>
</dbReference>
<keyword evidence="9" id="KW-1185">Reference proteome</keyword>
<name>A0ABQ6Y9V9_9GAMM</name>
<keyword evidence="1 5" id="KW-0678">Repressor</keyword>
<comment type="similarity">
    <text evidence="5">Belongs to the HrcA family.</text>
</comment>
<dbReference type="PANTHER" id="PTHR34824:SF1">
    <property type="entry name" value="HEAT-INDUCIBLE TRANSCRIPTION REPRESSOR HRCA"/>
    <property type="match status" value="1"/>
</dbReference>
<comment type="function">
    <text evidence="5">Negative regulator of class I heat shock genes (grpE-dnaK-dnaJ and groELS operons). Prevents heat-shock induction of these operons.</text>
</comment>
<dbReference type="NCBIfam" id="TIGR00331">
    <property type="entry name" value="hrcA"/>
    <property type="match status" value="1"/>
</dbReference>
<reference evidence="8 9" key="1">
    <citation type="submission" date="2012-09" db="EMBL/GenBank/DDBJ databases">
        <title>Genome Sequence of alkane-degrading Bacterium Alcanivorax sp. 6-D-6.</title>
        <authorList>
            <person name="Lai Q."/>
            <person name="Shao Z."/>
        </authorList>
    </citation>
    <scope>NUCLEOTIDE SEQUENCE [LARGE SCALE GENOMIC DNA]</scope>
    <source>
        <strain evidence="8 9">6-D-6</strain>
    </source>
</reference>
<dbReference type="PANTHER" id="PTHR34824">
    <property type="entry name" value="HEAT-INDUCIBLE TRANSCRIPTION REPRESSOR HRCA"/>
    <property type="match status" value="1"/>
</dbReference>
<dbReference type="Gene3D" id="3.30.450.40">
    <property type="match status" value="1"/>
</dbReference>
<dbReference type="Gene3D" id="1.10.10.10">
    <property type="entry name" value="Winged helix-like DNA-binding domain superfamily/Winged helix DNA-binding domain"/>
    <property type="match status" value="1"/>
</dbReference>
<dbReference type="Gene3D" id="3.30.390.60">
    <property type="entry name" value="Heat-inducible transcription repressor hrca homolog, domain 3"/>
    <property type="match status" value="1"/>
</dbReference>
<dbReference type="Pfam" id="PF01628">
    <property type="entry name" value="HrcA"/>
    <property type="match status" value="1"/>
</dbReference>
<proteinExistence type="inferred from homology"/>
<dbReference type="HAMAP" id="MF_00081">
    <property type="entry name" value="HrcA"/>
    <property type="match status" value="1"/>
</dbReference>
<dbReference type="SUPFAM" id="SSF55781">
    <property type="entry name" value="GAF domain-like"/>
    <property type="match status" value="1"/>
</dbReference>
<evidence type="ECO:0000259" key="6">
    <source>
        <dbReference type="Pfam" id="PF01628"/>
    </source>
</evidence>
<dbReference type="InterPro" id="IPR021153">
    <property type="entry name" value="HrcA_C"/>
</dbReference>
<evidence type="ECO:0000256" key="3">
    <source>
        <dbReference type="ARBA" id="ARBA00023016"/>
    </source>
</evidence>
<dbReference type="SUPFAM" id="SSF46785">
    <property type="entry name" value="Winged helix' DNA-binding domain"/>
    <property type="match status" value="1"/>
</dbReference>
<sequence>MELNERKQRLLMALVERHIRDGQPVGSKTLAQGGGLAVSPATIRNIMAELEDLGLLISPHTSAGRVPTERGYRLYVDTLLASSAMRSPDHQQLRDELRQLLAPDQSPQELVSQASRTLAELTRMAGLVAAPRRQVSTLRQVEFLPLSGQRVLVILVVNRSEVQNRIIHTARQYDEAELRQAANYINHTYGGCDLDAICDGLLSTMAADRAQMDALMRTTLDVAGQALRQSGDEESDYVVSGESNLLDTAQADSIDKLRDLFNAFNHKRDILHLLERSIKADGVQIFIGRESGYQPFEEYSLVSAPYRLENGPVGVLAVVGPTRMDYEKVIPTVDITARILSAALNQL</sequence>
<accession>A0ABQ6Y9V9</accession>
<dbReference type="Pfam" id="PF03444">
    <property type="entry name" value="WHD_HrcA"/>
    <property type="match status" value="1"/>
</dbReference>
<evidence type="ECO:0000313" key="8">
    <source>
        <dbReference type="EMBL" id="KAF0806498.1"/>
    </source>
</evidence>
<dbReference type="InterPro" id="IPR005104">
    <property type="entry name" value="WHTH_HrcA_DNA-bd"/>
</dbReference>
<keyword evidence="3 5" id="KW-0346">Stress response</keyword>
<protein>
    <recommendedName>
        <fullName evidence="5">Heat-inducible transcription repressor HrcA</fullName>
    </recommendedName>
</protein>